<organism evidence="2 3">
    <name type="scientific">Mucilaginibacter myungsuensis</name>
    <dbReference type="NCBI Taxonomy" id="649104"/>
    <lineage>
        <taxon>Bacteria</taxon>
        <taxon>Pseudomonadati</taxon>
        <taxon>Bacteroidota</taxon>
        <taxon>Sphingobacteriia</taxon>
        <taxon>Sphingobacteriales</taxon>
        <taxon>Sphingobacteriaceae</taxon>
        <taxon>Mucilaginibacter</taxon>
    </lineage>
</organism>
<keyword evidence="1" id="KW-1133">Transmembrane helix</keyword>
<dbReference type="AlphaFoldDB" id="A0A929L436"/>
<feature type="transmembrane region" description="Helical" evidence="1">
    <location>
        <begin position="12"/>
        <end position="33"/>
    </location>
</feature>
<keyword evidence="3" id="KW-1185">Reference proteome</keyword>
<keyword evidence="1" id="KW-0812">Transmembrane</keyword>
<accession>A0A929L436</accession>
<reference evidence="2" key="1">
    <citation type="submission" date="2020-10" db="EMBL/GenBank/DDBJ databases">
        <title>Mucilaginibacter mali sp. nov., isolated from rhizosphere soil of apple orchard.</title>
        <authorList>
            <person name="Lee J.-S."/>
            <person name="Kim H.S."/>
            <person name="Kim J.-S."/>
        </authorList>
    </citation>
    <scope>NUCLEOTIDE SEQUENCE</scope>
    <source>
        <strain evidence="2">KCTC 22746</strain>
    </source>
</reference>
<protein>
    <submittedName>
        <fullName evidence="2">Uncharacterized protein</fullName>
    </submittedName>
</protein>
<keyword evidence="1" id="KW-0472">Membrane</keyword>
<evidence type="ECO:0000256" key="1">
    <source>
        <dbReference type="SAM" id="Phobius"/>
    </source>
</evidence>
<dbReference type="Proteomes" id="UP000622475">
    <property type="component" value="Unassembled WGS sequence"/>
</dbReference>
<proteinExistence type="predicted"/>
<evidence type="ECO:0000313" key="2">
    <source>
        <dbReference type="EMBL" id="MBE9663660.1"/>
    </source>
</evidence>
<dbReference type="EMBL" id="JADFFL010000007">
    <property type="protein sequence ID" value="MBE9663660.1"/>
    <property type="molecule type" value="Genomic_DNA"/>
</dbReference>
<dbReference type="RefSeq" id="WP_194112897.1">
    <property type="nucleotide sequence ID" value="NZ_JADFFL010000007.1"/>
</dbReference>
<sequence>MIATLFNRPQYLRIAFVMLLVFFTGSKIVSPVYKVVKAVYKEVAESSSEEDSTERLAEKDITSAQAFFQNHSRDRVLNSGLYCTAIYHGTAYKANYPAEHYREITSPPPDLP</sequence>
<gene>
    <name evidence="2" type="ORF">IRJ16_17370</name>
</gene>
<evidence type="ECO:0000313" key="3">
    <source>
        <dbReference type="Proteomes" id="UP000622475"/>
    </source>
</evidence>
<name>A0A929L436_9SPHI</name>
<comment type="caution">
    <text evidence="2">The sequence shown here is derived from an EMBL/GenBank/DDBJ whole genome shotgun (WGS) entry which is preliminary data.</text>
</comment>